<dbReference type="EMBL" id="BTGU01000048">
    <property type="protein sequence ID" value="GMN53897.1"/>
    <property type="molecule type" value="Genomic_DNA"/>
</dbReference>
<sequence>MRENRGEIEWEPRERMEGGVTARRRRWPTVSRESL</sequence>
<protein>
    <submittedName>
        <fullName evidence="2">Uncharacterized protein</fullName>
    </submittedName>
</protein>
<proteinExistence type="predicted"/>
<keyword evidence="3" id="KW-1185">Reference proteome</keyword>
<organism evidence="2 3">
    <name type="scientific">Ficus carica</name>
    <name type="common">Common fig</name>
    <dbReference type="NCBI Taxonomy" id="3494"/>
    <lineage>
        <taxon>Eukaryota</taxon>
        <taxon>Viridiplantae</taxon>
        <taxon>Streptophyta</taxon>
        <taxon>Embryophyta</taxon>
        <taxon>Tracheophyta</taxon>
        <taxon>Spermatophyta</taxon>
        <taxon>Magnoliopsida</taxon>
        <taxon>eudicotyledons</taxon>
        <taxon>Gunneridae</taxon>
        <taxon>Pentapetalae</taxon>
        <taxon>rosids</taxon>
        <taxon>fabids</taxon>
        <taxon>Rosales</taxon>
        <taxon>Moraceae</taxon>
        <taxon>Ficeae</taxon>
        <taxon>Ficus</taxon>
    </lineage>
</organism>
<evidence type="ECO:0000313" key="2">
    <source>
        <dbReference type="EMBL" id="GMN53897.1"/>
    </source>
</evidence>
<feature type="compositionally biased region" description="Basic and acidic residues" evidence="1">
    <location>
        <begin position="1"/>
        <end position="17"/>
    </location>
</feature>
<comment type="caution">
    <text evidence="2">The sequence shown here is derived from an EMBL/GenBank/DDBJ whole genome shotgun (WGS) entry which is preliminary data.</text>
</comment>
<evidence type="ECO:0000256" key="1">
    <source>
        <dbReference type="SAM" id="MobiDB-lite"/>
    </source>
</evidence>
<feature type="region of interest" description="Disordered" evidence="1">
    <location>
        <begin position="1"/>
        <end position="35"/>
    </location>
</feature>
<dbReference type="Proteomes" id="UP001187192">
    <property type="component" value="Unassembled WGS sequence"/>
</dbReference>
<dbReference type="AlphaFoldDB" id="A0AA88AIV9"/>
<name>A0AA88AIV9_FICCA</name>
<evidence type="ECO:0000313" key="3">
    <source>
        <dbReference type="Proteomes" id="UP001187192"/>
    </source>
</evidence>
<reference evidence="2" key="1">
    <citation type="submission" date="2023-07" db="EMBL/GenBank/DDBJ databases">
        <title>draft genome sequence of fig (Ficus carica).</title>
        <authorList>
            <person name="Takahashi T."/>
            <person name="Nishimura K."/>
        </authorList>
    </citation>
    <scope>NUCLEOTIDE SEQUENCE</scope>
</reference>
<accession>A0AA88AIV9</accession>
<gene>
    <name evidence="2" type="ORF">TIFTF001_023025</name>
</gene>